<reference evidence="1 2" key="1">
    <citation type="journal article" date="2010" name="Nature">
        <title>Genome sequencing and analysis of the model grass Brachypodium distachyon.</title>
        <authorList>
            <consortium name="International Brachypodium Initiative"/>
        </authorList>
    </citation>
    <scope>NUCLEOTIDE SEQUENCE [LARGE SCALE GENOMIC DNA]</scope>
    <source>
        <strain evidence="1 2">Bd21</strain>
    </source>
</reference>
<sequence>MMLDLEEQWWMLRSTQTPAHNSRRWANRRPRRPVLLRWPAPPHCCDIPLASSSCGISRRSVTIAGKPGYWAILQAVIVQMERSVAEGGMMSLKGLA</sequence>
<gene>
    <name evidence="1" type="ORF">BRADI_2g57402v3</name>
</gene>
<proteinExistence type="predicted"/>
<reference evidence="1" key="2">
    <citation type="submission" date="2017-06" db="EMBL/GenBank/DDBJ databases">
        <title>WGS assembly of Brachypodium distachyon.</title>
        <authorList>
            <consortium name="The International Brachypodium Initiative"/>
            <person name="Lucas S."/>
            <person name="Harmon-Smith M."/>
            <person name="Lail K."/>
            <person name="Tice H."/>
            <person name="Grimwood J."/>
            <person name="Bruce D."/>
            <person name="Barry K."/>
            <person name="Shu S."/>
            <person name="Lindquist E."/>
            <person name="Wang M."/>
            <person name="Pitluck S."/>
            <person name="Vogel J.P."/>
            <person name="Garvin D.F."/>
            <person name="Mockler T.C."/>
            <person name="Schmutz J."/>
            <person name="Rokhsar D."/>
            <person name="Bevan M.W."/>
        </authorList>
    </citation>
    <scope>NUCLEOTIDE SEQUENCE</scope>
    <source>
        <strain evidence="1">Bd21</strain>
    </source>
</reference>
<dbReference type="EnsemblPlants" id="PNT73353">
    <property type="protein sequence ID" value="PNT73353"/>
    <property type="gene ID" value="BRADI_2g57402v3"/>
</dbReference>
<name>A0A2K2DGE3_BRADI</name>
<dbReference type="InParanoid" id="A0A2K2DGE3"/>
<dbReference type="AlphaFoldDB" id="A0A2K2DGE3"/>
<evidence type="ECO:0000313" key="1">
    <source>
        <dbReference type="EMBL" id="PNT73353.1"/>
    </source>
</evidence>
<accession>A0A2K2DGE3</accession>
<organism evidence="1">
    <name type="scientific">Brachypodium distachyon</name>
    <name type="common">Purple false brome</name>
    <name type="synonym">Trachynia distachya</name>
    <dbReference type="NCBI Taxonomy" id="15368"/>
    <lineage>
        <taxon>Eukaryota</taxon>
        <taxon>Viridiplantae</taxon>
        <taxon>Streptophyta</taxon>
        <taxon>Embryophyta</taxon>
        <taxon>Tracheophyta</taxon>
        <taxon>Spermatophyta</taxon>
        <taxon>Magnoliopsida</taxon>
        <taxon>Liliopsida</taxon>
        <taxon>Poales</taxon>
        <taxon>Poaceae</taxon>
        <taxon>BOP clade</taxon>
        <taxon>Pooideae</taxon>
        <taxon>Stipodae</taxon>
        <taxon>Brachypodieae</taxon>
        <taxon>Brachypodium</taxon>
    </lineage>
</organism>
<evidence type="ECO:0000313" key="3">
    <source>
        <dbReference type="Proteomes" id="UP000008810"/>
    </source>
</evidence>
<protein>
    <submittedName>
        <fullName evidence="1 2">Uncharacterized protein</fullName>
    </submittedName>
</protein>
<dbReference type="EMBL" id="CM000881">
    <property type="protein sequence ID" value="PNT73353.1"/>
    <property type="molecule type" value="Genomic_DNA"/>
</dbReference>
<keyword evidence="3" id="KW-1185">Reference proteome</keyword>
<reference evidence="2" key="3">
    <citation type="submission" date="2018-08" db="UniProtKB">
        <authorList>
            <consortium name="EnsemblPlants"/>
        </authorList>
    </citation>
    <scope>IDENTIFICATION</scope>
    <source>
        <strain evidence="2">cv. Bd21</strain>
    </source>
</reference>
<evidence type="ECO:0000313" key="2">
    <source>
        <dbReference type="EnsemblPlants" id="PNT73353"/>
    </source>
</evidence>
<dbReference type="Proteomes" id="UP000008810">
    <property type="component" value="Chromosome 2"/>
</dbReference>
<dbReference type="Gramene" id="PNT73353">
    <property type="protein sequence ID" value="PNT73353"/>
    <property type="gene ID" value="BRADI_2g57402v3"/>
</dbReference>